<dbReference type="Pfam" id="PF00535">
    <property type="entry name" value="Glycos_transf_2"/>
    <property type="match status" value="1"/>
</dbReference>
<comment type="similarity">
    <text evidence="1">Belongs to the glycosyltransferase 2 family.</text>
</comment>
<dbReference type="InterPro" id="IPR001173">
    <property type="entry name" value="Glyco_trans_2-like"/>
</dbReference>
<organism evidence="5 6">
    <name type="scientific">Candidatus Marsarchaeota G2 archaeon OSP_D</name>
    <dbReference type="NCBI Taxonomy" id="1978157"/>
    <lineage>
        <taxon>Archaea</taxon>
        <taxon>Candidatus Marsarchaeota</taxon>
        <taxon>Candidatus Marsarchaeota group 2</taxon>
    </lineage>
</organism>
<keyword evidence="3" id="KW-0808">Transferase</keyword>
<evidence type="ECO:0000259" key="4">
    <source>
        <dbReference type="Pfam" id="PF00535"/>
    </source>
</evidence>
<evidence type="ECO:0000313" key="5">
    <source>
        <dbReference type="EMBL" id="PSN88505.1"/>
    </source>
</evidence>
<name>A0A2R6AQA1_9ARCH</name>
<accession>A0A2R6AQA1</accession>
<comment type="caution">
    <text evidence="5">The sequence shown here is derived from an EMBL/GenBank/DDBJ whole genome shotgun (WGS) entry which is preliminary data.</text>
</comment>
<proteinExistence type="inferred from homology"/>
<dbReference type="Gene3D" id="3.90.550.10">
    <property type="entry name" value="Spore Coat Polysaccharide Biosynthesis Protein SpsA, Chain A"/>
    <property type="match status" value="1"/>
</dbReference>
<dbReference type="PANTHER" id="PTHR43179">
    <property type="entry name" value="RHAMNOSYLTRANSFERASE WBBL"/>
    <property type="match status" value="1"/>
</dbReference>
<dbReference type="PANTHER" id="PTHR43179:SF12">
    <property type="entry name" value="GALACTOFURANOSYLTRANSFERASE GLFT2"/>
    <property type="match status" value="1"/>
</dbReference>
<dbReference type="GO" id="GO:0016757">
    <property type="term" value="F:glycosyltransferase activity"/>
    <property type="evidence" value="ECO:0007669"/>
    <property type="project" value="UniProtKB-KW"/>
</dbReference>
<dbReference type="Proteomes" id="UP000240322">
    <property type="component" value="Unassembled WGS sequence"/>
</dbReference>
<dbReference type="InterPro" id="IPR029044">
    <property type="entry name" value="Nucleotide-diphossugar_trans"/>
</dbReference>
<reference evidence="5 6" key="1">
    <citation type="submission" date="2017-04" db="EMBL/GenBank/DDBJ databases">
        <title>Novel microbial lineages endemic to geothermal iron-oxide mats fill important gaps in the evolutionary history of Archaea.</title>
        <authorList>
            <person name="Jay Z.J."/>
            <person name="Beam J.P."/>
            <person name="Dlakic M."/>
            <person name="Rusch D.B."/>
            <person name="Kozubal M.A."/>
            <person name="Inskeep W.P."/>
        </authorList>
    </citation>
    <scope>NUCLEOTIDE SEQUENCE [LARGE SCALE GENOMIC DNA]</scope>
    <source>
        <strain evidence="5">OSP_D</strain>
    </source>
</reference>
<evidence type="ECO:0000256" key="3">
    <source>
        <dbReference type="ARBA" id="ARBA00022679"/>
    </source>
</evidence>
<feature type="domain" description="Glycosyltransferase 2-like" evidence="4">
    <location>
        <begin position="15"/>
        <end position="197"/>
    </location>
</feature>
<protein>
    <recommendedName>
        <fullName evidence="4">Glycosyltransferase 2-like domain-containing protein</fullName>
    </recommendedName>
</protein>
<evidence type="ECO:0000256" key="2">
    <source>
        <dbReference type="ARBA" id="ARBA00022676"/>
    </source>
</evidence>
<dbReference type="SUPFAM" id="SSF53448">
    <property type="entry name" value="Nucleotide-diphospho-sugar transferases"/>
    <property type="match status" value="1"/>
</dbReference>
<dbReference type="AlphaFoldDB" id="A0A2R6AQA1"/>
<evidence type="ECO:0000256" key="1">
    <source>
        <dbReference type="ARBA" id="ARBA00006739"/>
    </source>
</evidence>
<keyword evidence="2" id="KW-0328">Glycosyltransferase</keyword>
<evidence type="ECO:0000313" key="6">
    <source>
        <dbReference type="Proteomes" id="UP000240322"/>
    </source>
</evidence>
<gene>
    <name evidence="5" type="ORF">B9Q03_09240</name>
</gene>
<sequence length="353" mass="38925">MFKLSGQPGLGSELTILVLSYNNIRHVDACVDSFLSAQYGVDFRVVVVENASTDGSLEHLLARYASNPRVKVLGLDRNHGFGGGIMKALELLGFPSGYLAFSNADLRVDPGWFPPIMDAFRLGDVAAVGPVVCYYHKPGVIQGAGKILRSRWVPTMNADYAKNEDYYTFLRAHTGPFPVLYPDGALVVFDSEAFKAIGGFDTSFFLYREQMDLGLRIWLSGRRALTAPASRAYHVGGASSVGRYTRSLTHRNYYLSHKNNIRAILKDLPISVLPPVLGLVSLRLLVYSMLKSVAVRDPLILLATVRAAAWNIANLGDTMAERAKFRRAACRGYWVLEQLIKAEFDVVASKSGR</sequence>
<dbReference type="EMBL" id="NEXE01000119">
    <property type="protein sequence ID" value="PSN88505.1"/>
    <property type="molecule type" value="Genomic_DNA"/>
</dbReference>